<dbReference type="STRING" id="909613.UO65_4304"/>
<feature type="domain" description="Gp5/Type VI secretion system Vgr protein OB-fold" evidence="1">
    <location>
        <begin position="462"/>
        <end position="532"/>
    </location>
</feature>
<proteinExistence type="predicted"/>
<evidence type="ECO:0000313" key="3">
    <source>
        <dbReference type="Proteomes" id="UP000019277"/>
    </source>
</evidence>
<dbReference type="Gene3D" id="2.40.50.230">
    <property type="entry name" value="Gp5 N-terminal domain"/>
    <property type="match status" value="1"/>
</dbReference>
<dbReference type="InterPro" id="IPR037026">
    <property type="entry name" value="Vgr_OB-fold_dom_sf"/>
</dbReference>
<accession>W7IVI0</accession>
<dbReference type="EMBL" id="AYXG01000161">
    <property type="protein sequence ID" value="EWC60416.1"/>
    <property type="molecule type" value="Genomic_DNA"/>
</dbReference>
<dbReference type="SUPFAM" id="SSF69279">
    <property type="entry name" value="Phage tail proteins"/>
    <property type="match status" value="1"/>
</dbReference>
<keyword evidence="3" id="KW-1185">Reference proteome</keyword>
<dbReference type="AlphaFoldDB" id="W7IVI0"/>
<evidence type="ECO:0000259" key="1">
    <source>
        <dbReference type="Pfam" id="PF04717"/>
    </source>
</evidence>
<dbReference type="Proteomes" id="UP000019277">
    <property type="component" value="Unassembled WGS sequence"/>
</dbReference>
<protein>
    <submittedName>
        <fullName evidence="2">Rhs element Vgr protein</fullName>
    </submittedName>
</protein>
<organism evidence="2 3">
    <name type="scientific">Actinokineospora spheciospongiae</name>
    <dbReference type="NCBI Taxonomy" id="909613"/>
    <lineage>
        <taxon>Bacteria</taxon>
        <taxon>Bacillati</taxon>
        <taxon>Actinomycetota</taxon>
        <taxon>Actinomycetes</taxon>
        <taxon>Pseudonocardiales</taxon>
        <taxon>Pseudonocardiaceae</taxon>
        <taxon>Actinokineospora</taxon>
    </lineage>
</organism>
<name>W7IVI0_9PSEU</name>
<dbReference type="OrthoDB" id="1907165at2"/>
<dbReference type="InterPro" id="IPR006531">
    <property type="entry name" value="Gp5/Vgr_OB"/>
</dbReference>
<gene>
    <name evidence="2" type="ORF">UO65_4304</name>
</gene>
<dbReference type="RefSeq" id="WP_035285350.1">
    <property type="nucleotide sequence ID" value="NZ_AYXG01000161.1"/>
</dbReference>
<evidence type="ECO:0000313" key="2">
    <source>
        <dbReference type="EMBL" id="EWC60416.1"/>
    </source>
</evidence>
<dbReference type="eggNOG" id="COG3501">
    <property type="taxonomic scope" value="Bacteria"/>
</dbReference>
<dbReference type="SUPFAM" id="SSF69255">
    <property type="entry name" value="gp5 N-terminal domain-like"/>
    <property type="match status" value="1"/>
</dbReference>
<comment type="caution">
    <text evidence="2">The sequence shown here is derived from an EMBL/GenBank/DDBJ whole genome shotgun (WGS) entry which is preliminary data.</text>
</comment>
<sequence>MSQPVERIADSEATGRAGVAVGGVPLSPVVNSRLLRVVVDNDVALPGMFELTFLDLDGSTLPLAGLSIGSEVTVSGPGALGTSVPLIVGEVTAIEGLLQGLTARTVVRGYTGAHRLQRAKRSRSFLNVTDADVARRVASEAGLGVGQVVATSTTHAYLAQVNQTDWDFLRARATEIGFEMGVAGGLFHFRPAGDSLSSAGRGLAGFGRSVLAGLAGIGSTVEVAFPDNLISFRPRVTAGNLTPDVEVRVWDPMLRQTLAQATSTPVGADPSPNALGRQFTGGAFGAVTGSLESAADSLTSFSLTGAVNGVDGALDAAGDEVAQATGGLVGSPVGFLGPPPSNTAHVVVDRPFADGTTMATSGPMVAGALGSDVGSTFAEAEGEAKGNAGIQPGGKVSVSGVPSVFAGTWHVSRARHVFDDSEFGYRVVFSAHGRQDRTMLGLTSKGAKRSSGNPVLDGVVCGVVSNCGDPLGKGRVKVTLPWLSPDFETDWAPNVQFCSGQRSGAMFMPEIGDEVLVAFEFGDARRPYVLGAMMNNLTEWSIASGGPIFAGGLLGLGSAVAGMAGQAAGAALAGPMAGPLGGAVGGAIGNQVAGEIANEATESIAGSALTPGMITEIHHRGFVSSTGNALLFYDVPAPLDAPSAAEAGQAVGVDLDAGGGTGGGAGPIVPPGAGALGSAVRVGSQNGEIGVTVDQVNGGVNITAAPVPGVTTTPLTNINISTANGFVNIGAGPTGTMLIDGGANLVIKSSTAITLNAPTVNIVGLPLVNGVPIPI</sequence>
<dbReference type="Pfam" id="PF04717">
    <property type="entry name" value="Phage_base_V"/>
    <property type="match status" value="1"/>
</dbReference>
<reference evidence="2 3" key="1">
    <citation type="journal article" date="2014" name="Genome Announc.">
        <title>Draft Genome Sequence of the Antitrypanosomally Active Sponge-Associated Bacterium Actinokineospora sp. Strain EG49.</title>
        <authorList>
            <person name="Harjes J."/>
            <person name="Ryu T."/>
            <person name="Abdelmohsen U.R."/>
            <person name="Moitinho-Silva L."/>
            <person name="Horn H."/>
            <person name="Ravasi T."/>
            <person name="Hentschel U."/>
        </authorList>
    </citation>
    <scope>NUCLEOTIDE SEQUENCE [LARGE SCALE GENOMIC DNA]</scope>
    <source>
        <strain evidence="2 3">EG49</strain>
    </source>
</reference>